<dbReference type="RefSeq" id="WP_014405125.1">
    <property type="nucleotide sequence ID" value="NC_017034.1"/>
</dbReference>
<protein>
    <submittedName>
        <fullName evidence="1">Uncharacterized protein</fullName>
    </submittedName>
</protein>
<proteinExistence type="predicted"/>
<dbReference type="GeneID" id="11970409"/>
<keyword evidence="2" id="KW-1185">Reference proteome</keyword>
<dbReference type="HOGENOM" id="CLU_1901922_0_0_2"/>
<organism evidence="1 2">
    <name type="scientific">Methanocella conradii (strain DSM 24694 / JCM 17849 / CGMCC 1.5162 / HZ254)</name>
    <dbReference type="NCBI Taxonomy" id="1041930"/>
    <lineage>
        <taxon>Archaea</taxon>
        <taxon>Methanobacteriati</taxon>
        <taxon>Methanobacteriota</taxon>
        <taxon>Stenosarchaea group</taxon>
        <taxon>Methanomicrobia</taxon>
        <taxon>Methanocellales</taxon>
        <taxon>Methanocellaceae</taxon>
        <taxon>Methanocella</taxon>
    </lineage>
</organism>
<dbReference type="KEGG" id="mez:Mtc_0520"/>
<dbReference type="Proteomes" id="UP000005233">
    <property type="component" value="Chromosome"/>
</dbReference>
<sequence length="133" mass="14385">MKVDIKMMACATLLFILFILIVYTVNAWLAGHGSVYIPPAFIANKTSDASGTYLNIRCVDFGSAKEIKGLDVISGSTGEDSSPPSANETIKLNTIYRFKFDGSSKKIEAYAIVDGRNELVIDIDNANLSTSPI</sequence>
<gene>
    <name evidence="1" type="ordered locus">Mtc_0520</name>
</gene>
<dbReference type="EMBL" id="CP003243">
    <property type="protein sequence ID" value="AFC99286.1"/>
    <property type="molecule type" value="Genomic_DNA"/>
</dbReference>
<evidence type="ECO:0000313" key="2">
    <source>
        <dbReference type="Proteomes" id="UP000005233"/>
    </source>
</evidence>
<accession>H8I589</accession>
<reference evidence="1 2" key="1">
    <citation type="journal article" date="2012" name="J. Bacteriol.">
        <title>Complete genome sequence of a thermophilic methanogen, Methanocella conradii HZ254, isolated from Chinese rice field soil.</title>
        <authorList>
            <person name="Lu Z."/>
            <person name="Lu Y."/>
        </authorList>
    </citation>
    <scope>NUCLEOTIDE SEQUENCE [LARGE SCALE GENOMIC DNA]</scope>
    <source>
        <strain evidence="2">DSM 24694 / JCM 17849 / CGMCC 1.5162 / HZ254</strain>
    </source>
</reference>
<dbReference type="AlphaFoldDB" id="H8I589"/>
<name>H8I589_METCZ</name>
<evidence type="ECO:0000313" key="1">
    <source>
        <dbReference type="EMBL" id="AFC99286.1"/>
    </source>
</evidence>